<dbReference type="STRING" id="1798370.A2Z00_02430"/>
<dbReference type="PANTHER" id="PTHR43861">
    <property type="entry name" value="TRANS-ACONITATE 2-METHYLTRANSFERASE-RELATED"/>
    <property type="match status" value="1"/>
</dbReference>
<protein>
    <submittedName>
        <fullName evidence="1">Uncharacterized protein</fullName>
    </submittedName>
</protein>
<dbReference type="InterPro" id="IPR029063">
    <property type="entry name" value="SAM-dependent_MTases_sf"/>
</dbReference>
<organism evidence="1 2">
    <name type="scientific">Candidatus Gottesmanbacteria bacterium RBG_13_45_10</name>
    <dbReference type="NCBI Taxonomy" id="1798370"/>
    <lineage>
        <taxon>Bacteria</taxon>
        <taxon>Candidatus Gottesmaniibacteriota</taxon>
    </lineage>
</organism>
<dbReference type="EMBL" id="MFIZ01000033">
    <property type="protein sequence ID" value="OGG11310.1"/>
    <property type="molecule type" value="Genomic_DNA"/>
</dbReference>
<gene>
    <name evidence="1" type="ORF">A2Z00_02430</name>
</gene>
<sequence>MKENRKILHSYKYNEHIPSHQAEYVESRLHYIRPYLTNVGKILELGCGEGLLSERIKRESACEFYGLDISPSGVRLAKKRGIIAQVADLNEDLPYLDNSFDMILSDQVLEHVFRTDHLFDEIYRILKPKGTVILITPNLSFWLNRALFPLGYYPIFSEASERSKMYGTKVLKRLIKDNSAVGHIRVFNQAALEDIFSAHNLQIKKMQGLPMSWGLPSTLRIFYDLIDRFFSLFPSLSRDVLVVAVKETG</sequence>
<proteinExistence type="predicted"/>
<dbReference type="Gene3D" id="3.40.50.150">
    <property type="entry name" value="Vaccinia Virus protein VP39"/>
    <property type="match status" value="1"/>
</dbReference>
<accession>A0A1F5ZFU8</accession>
<name>A0A1F5ZFU8_9BACT</name>
<dbReference type="CDD" id="cd02440">
    <property type="entry name" value="AdoMet_MTases"/>
    <property type="match status" value="1"/>
</dbReference>
<dbReference type="AlphaFoldDB" id="A0A1F5ZFU8"/>
<comment type="caution">
    <text evidence="1">The sequence shown here is derived from an EMBL/GenBank/DDBJ whole genome shotgun (WGS) entry which is preliminary data.</text>
</comment>
<evidence type="ECO:0000313" key="2">
    <source>
        <dbReference type="Proteomes" id="UP000177268"/>
    </source>
</evidence>
<dbReference type="Pfam" id="PF13489">
    <property type="entry name" value="Methyltransf_23"/>
    <property type="match status" value="1"/>
</dbReference>
<evidence type="ECO:0000313" key="1">
    <source>
        <dbReference type="EMBL" id="OGG11310.1"/>
    </source>
</evidence>
<reference evidence="1 2" key="1">
    <citation type="journal article" date="2016" name="Nat. Commun.">
        <title>Thousands of microbial genomes shed light on interconnected biogeochemical processes in an aquifer system.</title>
        <authorList>
            <person name="Anantharaman K."/>
            <person name="Brown C.T."/>
            <person name="Hug L.A."/>
            <person name="Sharon I."/>
            <person name="Castelle C.J."/>
            <person name="Probst A.J."/>
            <person name="Thomas B.C."/>
            <person name="Singh A."/>
            <person name="Wilkins M.J."/>
            <person name="Karaoz U."/>
            <person name="Brodie E.L."/>
            <person name="Williams K.H."/>
            <person name="Hubbard S.S."/>
            <person name="Banfield J.F."/>
        </authorList>
    </citation>
    <scope>NUCLEOTIDE SEQUENCE [LARGE SCALE GENOMIC DNA]</scope>
</reference>
<dbReference type="SUPFAM" id="SSF53335">
    <property type="entry name" value="S-adenosyl-L-methionine-dependent methyltransferases"/>
    <property type="match status" value="1"/>
</dbReference>
<dbReference type="Proteomes" id="UP000177268">
    <property type="component" value="Unassembled WGS sequence"/>
</dbReference>